<feature type="domain" description="TOG" evidence="5">
    <location>
        <begin position="1"/>
        <end position="233"/>
    </location>
</feature>
<dbReference type="GO" id="GO:1990571">
    <property type="term" value="P:meiotic centromere clustering"/>
    <property type="evidence" value="ECO:0007669"/>
    <property type="project" value="UniProtKB-ARBA"/>
</dbReference>
<dbReference type="Pfam" id="PF21041">
    <property type="entry name" value="XMAP215_CLASP_TOG"/>
    <property type="match status" value="2"/>
</dbReference>
<dbReference type="GO" id="GO:0044732">
    <property type="term" value="C:mitotic spindle pole body"/>
    <property type="evidence" value="ECO:0007669"/>
    <property type="project" value="UniProtKB-ARBA"/>
</dbReference>
<dbReference type="GO" id="GO:0046785">
    <property type="term" value="P:microtubule polymerization"/>
    <property type="evidence" value="ECO:0007669"/>
    <property type="project" value="InterPro"/>
</dbReference>
<feature type="compositionally biased region" description="Low complexity" evidence="4">
    <location>
        <begin position="516"/>
        <end position="546"/>
    </location>
</feature>
<evidence type="ECO:0000256" key="4">
    <source>
        <dbReference type="SAM" id="MobiDB-lite"/>
    </source>
</evidence>
<feature type="compositionally biased region" description="Polar residues" evidence="4">
    <location>
        <begin position="803"/>
        <end position="828"/>
    </location>
</feature>
<gene>
    <name evidence="6" type="ORF">LTR05_007994</name>
</gene>
<proteinExistence type="predicted"/>
<dbReference type="GO" id="GO:0051315">
    <property type="term" value="P:attachment of mitotic spindle microtubules to kinetochore"/>
    <property type="evidence" value="ECO:0007669"/>
    <property type="project" value="UniProtKB-ARBA"/>
</dbReference>
<feature type="region of interest" description="Disordered" evidence="4">
    <location>
        <begin position="513"/>
        <end position="582"/>
    </location>
</feature>
<dbReference type="GO" id="GO:0099070">
    <property type="term" value="C:static microtubule bundle"/>
    <property type="evidence" value="ECO:0007669"/>
    <property type="project" value="UniProtKB-ARBA"/>
</dbReference>
<dbReference type="Proteomes" id="UP001309876">
    <property type="component" value="Unassembled WGS sequence"/>
</dbReference>
<feature type="compositionally biased region" description="Basic and acidic residues" evidence="4">
    <location>
        <begin position="227"/>
        <end position="239"/>
    </location>
</feature>
<comment type="subcellular location">
    <subcellularLocation>
        <location evidence="1">Cytoplasm</location>
        <location evidence="1">Cytoskeleton</location>
        <location evidence="1">Microtubule organizing center</location>
        <location evidence="1">Spindle pole body</location>
    </subcellularLocation>
</comment>
<dbReference type="InterPro" id="IPR045110">
    <property type="entry name" value="XMAP215"/>
</dbReference>
<evidence type="ECO:0000313" key="6">
    <source>
        <dbReference type="EMBL" id="KAK5081200.1"/>
    </source>
</evidence>
<dbReference type="InterPro" id="IPR034085">
    <property type="entry name" value="TOG"/>
</dbReference>
<dbReference type="InterPro" id="IPR016024">
    <property type="entry name" value="ARM-type_fold"/>
</dbReference>
<dbReference type="InterPro" id="IPR048491">
    <property type="entry name" value="XMAP215_CLASP_TOG"/>
</dbReference>
<dbReference type="GO" id="GO:0000776">
    <property type="term" value="C:kinetochore"/>
    <property type="evidence" value="ECO:0007669"/>
    <property type="project" value="UniProtKB-ARBA"/>
</dbReference>
<name>A0AAN7Y8K7_9EURO</name>
<evidence type="ECO:0000313" key="7">
    <source>
        <dbReference type="Proteomes" id="UP001309876"/>
    </source>
</evidence>
<comment type="caution">
    <text evidence="6">The sequence shown here is derived from an EMBL/GenBank/DDBJ whole genome shotgun (WGS) entry which is preliminary data.</text>
</comment>
<feature type="region of interest" description="Disordered" evidence="4">
    <location>
        <begin position="732"/>
        <end position="840"/>
    </location>
</feature>
<dbReference type="InterPro" id="IPR048492">
    <property type="entry name" value="Stu2_CTS"/>
</dbReference>
<evidence type="ECO:0000259" key="5">
    <source>
        <dbReference type="SMART" id="SM01349"/>
    </source>
</evidence>
<evidence type="ECO:0000256" key="3">
    <source>
        <dbReference type="ARBA" id="ARBA00023212"/>
    </source>
</evidence>
<feature type="region of interest" description="Disordered" evidence="4">
    <location>
        <begin position="601"/>
        <end position="622"/>
    </location>
</feature>
<dbReference type="Gene3D" id="1.25.10.10">
    <property type="entry name" value="Leucine-rich Repeat Variant"/>
    <property type="match status" value="2"/>
</dbReference>
<organism evidence="6 7">
    <name type="scientific">Lithohypha guttulata</name>
    <dbReference type="NCBI Taxonomy" id="1690604"/>
    <lineage>
        <taxon>Eukaryota</taxon>
        <taxon>Fungi</taxon>
        <taxon>Dikarya</taxon>
        <taxon>Ascomycota</taxon>
        <taxon>Pezizomycotina</taxon>
        <taxon>Eurotiomycetes</taxon>
        <taxon>Chaetothyriomycetidae</taxon>
        <taxon>Chaetothyriales</taxon>
        <taxon>Trichomeriaceae</taxon>
        <taxon>Lithohypha</taxon>
    </lineage>
</organism>
<feature type="region of interest" description="Disordered" evidence="4">
    <location>
        <begin position="855"/>
        <end position="888"/>
    </location>
</feature>
<accession>A0AAN7Y8K7</accession>
<feature type="compositionally biased region" description="Polar residues" evidence="4">
    <location>
        <begin position="780"/>
        <end position="795"/>
    </location>
</feature>
<evidence type="ECO:0000256" key="2">
    <source>
        <dbReference type="ARBA" id="ARBA00022490"/>
    </source>
</evidence>
<feature type="compositionally biased region" description="Low complexity" evidence="4">
    <location>
        <begin position="556"/>
        <end position="570"/>
    </location>
</feature>
<dbReference type="InterPro" id="IPR011989">
    <property type="entry name" value="ARM-like"/>
</dbReference>
<feature type="domain" description="TOG" evidence="5">
    <location>
        <begin position="280"/>
        <end position="512"/>
    </location>
</feature>
<dbReference type="AlphaFoldDB" id="A0AAN7Y8K7"/>
<dbReference type="SUPFAM" id="SSF48371">
    <property type="entry name" value="ARM repeat"/>
    <property type="match status" value="1"/>
</dbReference>
<dbReference type="GO" id="GO:0061863">
    <property type="term" value="F:microtubule plus end polymerase"/>
    <property type="evidence" value="ECO:0007669"/>
    <property type="project" value="InterPro"/>
</dbReference>
<evidence type="ECO:0000256" key="1">
    <source>
        <dbReference type="ARBA" id="ARBA00004317"/>
    </source>
</evidence>
<dbReference type="GO" id="GO:0051010">
    <property type="term" value="F:microtubule plus-end binding"/>
    <property type="evidence" value="ECO:0007669"/>
    <property type="project" value="InterPro"/>
</dbReference>
<dbReference type="Pfam" id="PF21042">
    <property type="entry name" value="Stu2_CTS"/>
    <property type="match status" value="1"/>
</dbReference>
<protein>
    <recommendedName>
        <fullName evidence="5">TOG domain-containing protein</fullName>
    </recommendedName>
</protein>
<dbReference type="FunFam" id="1.25.10.10:FF:000282">
    <property type="entry name" value="Spindle pole body component"/>
    <property type="match status" value="1"/>
</dbReference>
<dbReference type="GO" id="GO:0000022">
    <property type="term" value="P:mitotic spindle elongation"/>
    <property type="evidence" value="ECO:0007669"/>
    <property type="project" value="UniProtKB-ARBA"/>
</dbReference>
<sequence>MAEEEDYSQLPFPDRFQHKNWKVRKEAYEAAAKAFEVSPDENDPVFEPFNSDSSLWKGAAGDSNVAAQQDGLAALCAYLKYGSVRGAQRSRSHAVQPIYEKGLTSTRPVAKANAFEALLLYVEADKPESVIEELLPALSNKQPKVIAATLNALTQIYHNFGVKIVDPKAVLKVLPKIYGHADKNVRAEGQSLTVELYRWLKEAMKPMFWSDLKPVQQQDLEKLFEKVKEESSPKQERFTRVQQAQMATAHHATTDDTADEEAIPAEAEVEEEPADIDAFDLAEPVDAASKIPDSFNDNIASSKWKDRKDALDELLKILDTPRLKEGPYDDIVRAFAKSMKDANIAVVTVAANCVEKLALGLRKGFSRYRSQIMTPMMERLKEKKQSVADALGAAMDAVFLATSLSDNLPEILAMLTNKNPNVKGETIKFLVRCLRTTRDVPSKEEQKQIAEAGTKLLTESTEQMRAGGAEIMGTLMKIIGERAMGPHLDGLDEIRKTKIKEYFDTAEVRAKEKPKPIAAPKAAAGGKKAAPGAKKAPSKKAAAAPPLDDPAPLQPKPTAKAPPKTAAPAKHGLAQPSNLKLGGLKKTAVSGVSSPRRVISPASIVDEDEPPQPSPSKLGAGRGLTARSLAKPSVMPASPPPAPRDNGISVAERAELEDLRLERERLLSLEQTLRAQNNKLSNQISELQNQNAQLIEDHTRDVLQIKAKETQLVRARGECDILRSEVESIRKDSERYKREVSRLGRQSIGRDRDEMMRGRSQPHYDDSYNNTDVYDENPRYTVSSPRLNGNNSSRPDSAAFQRPGSTTSNGSNRPQALPRSQSNLSGLSSADDHGEKENTNTGDALAQAAMRRKISPPLNTTSAGRSPQRPASDRTGANGEGESWKRAAEVTSQLKARIEAMKARQGLTKATY</sequence>
<dbReference type="FunFam" id="1.25.10.10:FF:000019">
    <property type="entry name" value="Cytoskeleton-associated protein 5"/>
    <property type="match status" value="1"/>
</dbReference>
<dbReference type="EMBL" id="JAVRRJ010000010">
    <property type="protein sequence ID" value="KAK5081200.1"/>
    <property type="molecule type" value="Genomic_DNA"/>
</dbReference>
<keyword evidence="7" id="KW-1185">Reference proteome</keyword>
<reference evidence="6 7" key="1">
    <citation type="submission" date="2023-08" db="EMBL/GenBank/DDBJ databases">
        <title>Black Yeasts Isolated from many extreme environments.</title>
        <authorList>
            <person name="Coleine C."/>
            <person name="Stajich J.E."/>
            <person name="Selbmann L."/>
        </authorList>
    </citation>
    <scope>NUCLEOTIDE SEQUENCE [LARGE SCALE GENOMIC DNA]</scope>
    <source>
        <strain evidence="6 7">CCFEE 5910</strain>
    </source>
</reference>
<feature type="compositionally biased region" description="Basic and acidic residues" evidence="4">
    <location>
        <begin position="732"/>
        <end position="766"/>
    </location>
</feature>
<feature type="region of interest" description="Disordered" evidence="4">
    <location>
        <begin position="227"/>
        <end position="258"/>
    </location>
</feature>
<dbReference type="SMART" id="SM01349">
    <property type="entry name" value="TOG"/>
    <property type="match status" value="2"/>
</dbReference>
<keyword evidence="2" id="KW-0963">Cytoplasm</keyword>
<dbReference type="GO" id="GO:0005881">
    <property type="term" value="C:cytoplasmic microtubule"/>
    <property type="evidence" value="ECO:0007669"/>
    <property type="project" value="UniProtKB-ARBA"/>
</dbReference>
<dbReference type="GO" id="GO:1990498">
    <property type="term" value="C:mitotic spindle microtubule"/>
    <property type="evidence" value="ECO:0007669"/>
    <property type="project" value="UniProtKB-ARBA"/>
</dbReference>
<dbReference type="PANTHER" id="PTHR12609">
    <property type="entry name" value="MICROTUBULE ASSOCIATED PROTEIN XMAP215"/>
    <property type="match status" value="1"/>
</dbReference>
<dbReference type="GO" id="GO:0030951">
    <property type="term" value="P:establishment or maintenance of microtubule cytoskeleton polarity"/>
    <property type="evidence" value="ECO:0007669"/>
    <property type="project" value="InterPro"/>
</dbReference>
<keyword evidence="3" id="KW-0206">Cytoskeleton</keyword>